<sequence length="199" mass="22965">MPVDIFKQPLIDSIGRKRFSHSVRVMKTATDMALAYGVPVNKTRIAAILHDCGRLKDCRSLIEYFNERNIILDSATFLNTNLHHAVLGRFLAYDRFCITDIDILNAIRYHTTGRANMTILEKIIYLADAIEPKREYEGVWEIRKMAMEDLDEAMIMSLVNTCGYLERKNTEIHKNTLKCLGWLENKRTGGKIGKQQRKD</sequence>
<keyword evidence="3" id="KW-0547">Nucleotide-binding</keyword>
<dbReference type="Proteomes" id="UP000184052">
    <property type="component" value="Unassembled WGS sequence"/>
</dbReference>
<dbReference type="PANTHER" id="PTHR35795">
    <property type="entry name" value="SLR1885 PROTEIN"/>
    <property type="match status" value="1"/>
</dbReference>
<dbReference type="EMBL" id="FQZL01000006">
    <property type="protein sequence ID" value="SHI66000.1"/>
    <property type="molecule type" value="Genomic_DNA"/>
</dbReference>
<evidence type="ECO:0000313" key="9">
    <source>
        <dbReference type="Proteomes" id="UP000184052"/>
    </source>
</evidence>
<dbReference type="NCBIfam" id="TIGR00277">
    <property type="entry name" value="HDIG"/>
    <property type="match status" value="1"/>
</dbReference>
<keyword evidence="4 8" id="KW-0378">Hydrolase</keyword>
<dbReference type="EC" id="3.6.1.41" evidence="1"/>
<dbReference type="STRING" id="1121476.SAMN02745751_00720"/>
<evidence type="ECO:0000256" key="1">
    <source>
        <dbReference type="ARBA" id="ARBA00012506"/>
    </source>
</evidence>
<dbReference type="SUPFAM" id="SSF109604">
    <property type="entry name" value="HD-domain/PDEase-like"/>
    <property type="match status" value="1"/>
</dbReference>
<dbReference type="InterPro" id="IPR051094">
    <property type="entry name" value="Diverse_Catalytic_Enzymes"/>
</dbReference>
<dbReference type="Pfam" id="PF01966">
    <property type="entry name" value="HD"/>
    <property type="match status" value="1"/>
</dbReference>
<keyword evidence="5" id="KW-0408">Iron</keyword>
<dbReference type="InterPro" id="IPR006675">
    <property type="entry name" value="HDIG_dom"/>
</dbReference>
<dbReference type="InterPro" id="IPR006674">
    <property type="entry name" value="HD_domain"/>
</dbReference>
<dbReference type="OrthoDB" id="5295945at2"/>
<protein>
    <recommendedName>
        <fullName evidence="1">bis(5'-nucleosyl)-tetraphosphatase (symmetrical)</fullName>
        <ecNumber evidence="1">3.6.1.41</ecNumber>
    </recommendedName>
</protein>
<evidence type="ECO:0000256" key="2">
    <source>
        <dbReference type="ARBA" id="ARBA00022723"/>
    </source>
</evidence>
<evidence type="ECO:0000256" key="5">
    <source>
        <dbReference type="ARBA" id="ARBA00023004"/>
    </source>
</evidence>
<keyword evidence="2" id="KW-0479">Metal-binding</keyword>
<dbReference type="GO" id="GO:0008803">
    <property type="term" value="F:bis(5'-nucleosyl)-tetraphosphatase (symmetrical) activity"/>
    <property type="evidence" value="ECO:0007669"/>
    <property type="project" value="UniProtKB-EC"/>
</dbReference>
<evidence type="ECO:0000259" key="7">
    <source>
        <dbReference type="SMART" id="SM00471"/>
    </source>
</evidence>
<name>A0A1M6CYF7_9FIRM</name>
<evidence type="ECO:0000256" key="6">
    <source>
        <dbReference type="ARBA" id="ARBA00049417"/>
    </source>
</evidence>
<dbReference type="NCBIfam" id="TIGR00488">
    <property type="entry name" value="bis(5'-nucleosyl)-tetraphosphatase (symmetrical) YqeK"/>
    <property type="match status" value="1"/>
</dbReference>
<dbReference type="RefSeq" id="WP_073047306.1">
    <property type="nucleotide sequence ID" value="NZ_FQZL01000006.1"/>
</dbReference>
<dbReference type="InterPro" id="IPR005249">
    <property type="entry name" value="YqeK"/>
</dbReference>
<keyword evidence="9" id="KW-1185">Reference proteome</keyword>
<accession>A0A1M6CYF7</accession>
<gene>
    <name evidence="8" type="ORF">SAMN02745751_00720</name>
</gene>
<dbReference type="Gene3D" id="1.10.3210.10">
    <property type="entry name" value="Hypothetical protein af1432"/>
    <property type="match status" value="1"/>
</dbReference>
<feature type="domain" description="HD/PDEase" evidence="7">
    <location>
        <begin position="14"/>
        <end position="142"/>
    </location>
</feature>
<dbReference type="CDD" id="cd00077">
    <property type="entry name" value="HDc"/>
    <property type="match status" value="1"/>
</dbReference>
<dbReference type="GO" id="GO:0046872">
    <property type="term" value="F:metal ion binding"/>
    <property type="evidence" value="ECO:0007669"/>
    <property type="project" value="UniProtKB-KW"/>
</dbReference>
<organism evidence="8 9">
    <name type="scientific">Dethiosulfatibacter aminovorans DSM 17477</name>
    <dbReference type="NCBI Taxonomy" id="1121476"/>
    <lineage>
        <taxon>Bacteria</taxon>
        <taxon>Bacillati</taxon>
        <taxon>Bacillota</taxon>
        <taxon>Tissierellia</taxon>
        <taxon>Dethiosulfatibacter</taxon>
    </lineage>
</organism>
<proteinExistence type="predicted"/>
<evidence type="ECO:0000256" key="4">
    <source>
        <dbReference type="ARBA" id="ARBA00022801"/>
    </source>
</evidence>
<evidence type="ECO:0000313" key="8">
    <source>
        <dbReference type="EMBL" id="SHI66000.1"/>
    </source>
</evidence>
<comment type="catalytic activity">
    <reaction evidence="6">
        <text>P(1),P(4)-bis(5'-adenosyl) tetraphosphate + H2O = 2 ADP + 2 H(+)</text>
        <dbReference type="Rhea" id="RHEA:24252"/>
        <dbReference type="ChEBI" id="CHEBI:15377"/>
        <dbReference type="ChEBI" id="CHEBI:15378"/>
        <dbReference type="ChEBI" id="CHEBI:58141"/>
        <dbReference type="ChEBI" id="CHEBI:456216"/>
        <dbReference type="EC" id="3.6.1.41"/>
    </reaction>
</comment>
<dbReference type="AlphaFoldDB" id="A0A1M6CYF7"/>
<dbReference type="InterPro" id="IPR003607">
    <property type="entry name" value="HD/PDEase_dom"/>
</dbReference>
<dbReference type="SMART" id="SM00471">
    <property type="entry name" value="HDc"/>
    <property type="match status" value="1"/>
</dbReference>
<reference evidence="8 9" key="1">
    <citation type="submission" date="2016-11" db="EMBL/GenBank/DDBJ databases">
        <authorList>
            <person name="Jaros S."/>
            <person name="Januszkiewicz K."/>
            <person name="Wedrychowicz H."/>
        </authorList>
    </citation>
    <scope>NUCLEOTIDE SEQUENCE [LARGE SCALE GENOMIC DNA]</scope>
    <source>
        <strain evidence="8 9">DSM 17477</strain>
    </source>
</reference>
<dbReference type="PANTHER" id="PTHR35795:SF1">
    <property type="entry name" value="BIS(5'-NUCLEOSYL)-TETRAPHOSPHATASE, SYMMETRICAL"/>
    <property type="match status" value="1"/>
</dbReference>
<evidence type="ECO:0000256" key="3">
    <source>
        <dbReference type="ARBA" id="ARBA00022741"/>
    </source>
</evidence>
<dbReference type="GO" id="GO:0000166">
    <property type="term" value="F:nucleotide binding"/>
    <property type="evidence" value="ECO:0007669"/>
    <property type="project" value="UniProtKB-KW"/>
</dbReference>